<keyword evidence="2 4" id="KW-0819">tRNA processing</keyword>
<proteinExistence type="inferred from homology"/>
<dbReference type="InterPro" id="IPR020097">
    <property type="entry name" value="PsdUridine_synth_TruA_a/b_dom"/>
</dbReference>
<dbReference type="GO" id="GO:0003723">
    <property type="term" value="F:RNA binding"/>
    <property type="evidence" value="ECO:0007669"/>
    <property type="project" value="InterPro"/>
</dbReference>
<evidence type="ECO:0000256" key="2">
    <source>
        <dbReference type="ARBA" id="ARBA00022694"/>
    </source>
</evidence>
<feature type="domain" description="Pseudouridine synthase I TruA alpha/beta" evidence="5">
    <location>
        <begin position="176"/>
        <end position="330"/>
    </location>
</feature>
<name>A0A8K1CCT8_PYTOL</name>
<gene>
    <name evidence="6" type="ORF">Poli38472_000919</name>
</gene>
<dbReference type="EMBL" id="SPLM01000108">
    <property type="protein sequence ID" value="TMW60877.1"/>
    <property type="molecule type" value="Genomic_DNA"/>
</dbReference>
<dbReference type="AlphaFoldDB" id="A0A8K1CCT8"/>
<evidence type="ECO:0000256" key="1">
    <source>
        <dbReference type="ARBA" id="ARBA00009375"/>
    </source>
</evidence>
<comment type="similarity">
    <text evidence="1 4">Belongs to the tRNA pseudouridine synthase TruA family.</text>
</comment>
<dbReference type="EC" id="5.4.99.12" evidence="4"/>
<dbReference type="Gene3D" id="3.30.70.660">
    <property type="entry name" value="Pseudouridine synthase I, catalytic domain, C-terminal subdomain"/>
    <property type="match status" value="1"/>
</dbReference>
<accession>A0A8K1CCT8</accession>
<dbReference type="GO" id="GO:0031119">
    <property type="term" value="P:tRNA pseudouridine synthesis"/>
    <property type="evidence" value="ECO:0007669"/>
    <property type="project" value="TreeGrafter"/>
</dbReference>
<dbReference type="HAMAP" id="MF_00171">
    <property type="entry name" value="TruA"/>
    <property type="match status" value="1"/>
</dbReference>
<evidence type="ECO:0000259" key="5">
    <source>
        <dbReference type="Pfam" id="PF01416"/>
    </source>
</evidence>
<dbReference type="Pfam" id="PF01416">
    <property type="entry name" value="PseudoU_synth_1"/>
    <property type="match status" value="1"/>
</dbReference>
<dbReference type="Gene3D" id="3.30.70.580">
    <property type="entry name" value="Pseudouridine synthase I, catalytic domain, N-terminal subdomain"/>
    <property type="match status" value="1"/>
</dbReference>
<dbReference type="InterPro" id="IPR020095">
    <property type="entry name" value="PsdUridine_synth_TruA_C"/>
</dbReference>
<organism evidence="6 7">
    <name type="scientific">Pythium oligandrum</name>
    <name type="common">Mycoparasitic fungus</name>
    <dbReference type="NCBI Taxonomy" id="41045"/>
    <lineage>
        <taxon>Eukaryota</taxon>
        <taxon>Sar</taxon>
        <taxon>Stramenopiles</taxon>
        <taxon>Oomycota</taxon>
        <taxon>Peronosporomycetes</taxon>
        <taxon>Pythiales</taxon>
        <taxon>Pythiaceae</taxon>
        <taxon>Pythium</taxon>
    </lineage>
</organism>
<sequence length="348" mass="39425">MSCSDGSDQDERLSDVEAEQNAPRWRYVLHIAYYGTGLVGWQRQVEKSRSGQGSVQELMEDAVTNALGAAKRINVTSASRTDAGTHALYQYATIKVDQELTVSLADLQRDLNERLPEQVRVLGLQPLPASVKPSRFRSKYKKYIYYLQQGYRPDLELGKYSWFLGKRIDVMRLQEAISLLVGTHDFRPFSQGLQKAEFADRSTVRTIVSAKVRVRRNVIFSLDPETCGNGDIIEDVNSLYDACAATEYDEPEAKKRKLDANAKEPARPMVPVHFICVELIATGFLRHMVRRIMGSVRPIAEGTYPVSRMQQILDGELEPGPSAPTKGLWLHRTWLTQEDWDNDTIKDD</sequence>
<evidence type="ECO:0000256" key="4">
    <source>
        <dbReference type="RuleBase" id="RU003792"/>
    </source>
</evidence>
<dbReference type="GO" id="GO:0160147">
    <property type="term" value="F:tRNA pseudouridine(38-40) synthase activity"/>
    <property type="evidence" value="ECO:0007669"/>
    <property type="project" value="UniProtKB-EC"/>
</dbReference>
<protein>
    <recommendedName>
        <fullName evidence="4">tRNA pseudouridine synthase</fullName>
        <ecNumber evidence="4">5.4.99.12</ecNumber>
    </recommendedName>
</protein>
<evidence type="ECO:0000313" key="7">
    <source>
        <dbReference type="Proteomes" id="UP000794436"/>
    </source>
</evidence>
<comment type="caution">
    <text evidence="6">The sequence shown here is derived from an EMBL/GenBank/DDBJ whole genome shotgun (WGS) entry which is preliminary data.</text>
</comment>
<reference evidence="6" key="1">
    <citation type="submission" date="2019-03" db="EMBL/GenBank/DDBJ databases">
        <title>Long read genome sequence of the mycoparasitic Pythium oligandrum ATCC 38472 isolated from sugarbeet rhizosphere.</title>
        <authorList>
            <person name="Gaulin E."/>
        </authorList>
    </citation>
    <scope>NUCLEOTIDE SEQUENCE</scope>
    <source>
        <strain evidence="6">ATCC 38472_TT</strain>
    </source>
</reference>
<keyword evidence="7" id="KW-1185">Reference proteome</keyword>
<evidence type="ECO:0000256" key="3">
    <source>
        <dbReference type="ARBA" id="ARBA00023235"/>
    </source>
</evidence>
<keyword evidence="3 4" id="KW-0413">Isomerase</keyword>
<dbReference type="InterPro" id="IPR020094">
    <property type="entry name" value="TruA/RsuA/RluB/E/F_N"/>
</dbReference>
<dbReference type="InterPro" id="IPR001406">
    <property type="entry name" value="PsdUridine_synth_TruA"/>
</dbReference>
<dbReference type="SUPFAM" id="SSF55120">
    <property type="entry name" value="Pseudouridine synthase"/>
    <property type="match status" value="1"/>
</dbReference>
<dbReference type="InterPro" id="IPR020103">
    <property type="entry name" value="PsdUridine_synth_cat_dom_sf"/>
</dbReference>
<comment type="catalytic activity">
    <reaction evidence="4">
        <text>uridine(38/39/40) in tRNA = pseudouridine(38/39/40) in tRNA</text>
        <dbReference type="Rhea" id="RHEA:22376"/>
        <dbReference type="Rhea" id="RHEA-COMP:10085"/>
        <dbReference type="Rhea" id="RHEA-COMP:10087"/>
        <dbReference type="ChEBI" id="CHEBI:65314"/>
        <dbReference type="ChEBI" id="CHEBI:65315"/>
        <dbReference type="EC" id="5.4.99.12"/>
    </reaction>
</comment>
<dbReference type="PANTHER" id="PTHR11142:SF0">
    <property type="entry name" value="TRNA PSEUDOURIDINE SYNTHASE-LIKE 1"/>
    <property type="match status" value="1"/>
</dbReference>
<dbReference type="OrthoDB" id="271910at2759"/>
<dbReference type="Proteomes" id="UP000794436">
    <property type="component" value="Unassembled WGS sequence"/>
</dbReference>
<evidence type="ECO:0000313" key="6">
    <source>
        <dbReference type="EMBL" id="TMW60877.1"/>
    </source>
</evidence>
<dbReference type="PANTHER" id="PTHR11142">
    <property type="entry name" value="PSEUDOURIDYLATE SYNTHASE"/>
    <property type="match status" value="1"/>
</dbReference>